<dbReference type="EMBL" id="JAHRIQ010075283">
    <property type="protein sequence ID" value="MEQ2245974.1"/>
    <property type="molecule type" value="Genomic_DNA"/>
</dbReference>
<accession>A0ABV0UL70</accession>
<sequence length="77" mass="8759">SLVGGGEECGLWACLSHSHLLTVPGWRFLRQLEWCLLNLQLRCLGRLYHMGGSTHHICPFTPTVKMPLDQVRQMKNS</sequence>
<feature type="non-terminal residue" evidence="1">
    <location>
        <position position="1"/>
    </location>
</feature>
<protein>
    <submittedName>
        <fullName evidence="1">Uncharacterized protein</fullName>
    </submittedName>
</protein>
<dbReference type="Proteomes" id="UP001482620">
    <property type="component" value="Unassembled WGS sequence"/>
</dbReference>
<gene>
    <name evidence="1" type="ORF">ILYODFUR_033607</name>
</gene>
<evidence type="ECO:0000313" key="1">
    <source>
        <dbReference type="EMBL" id="MEQ2245974.1"/>
    </source>
</evidence>
<evidence type="ECO:0000313" key="2">
    <source>
        <dbReference type="Proteomes" id="UP001482620"/>
    </source>
</evidence>
<organism evidence="1 2">
    <name type="scientific">Ilyodon furcidens</name>
    <name type="common">goldbreast splitfin</name>
    <dbReference type="NCBI Taxonomy" id="33524"/>
    <lineage>
        <taxon>Eukaryota</taxon>
        <taxon>Metazoa</taxon>
        <taxon>Chordata</taxon>
        <taxon>Craniata</taxon>
        <taxon>Vertebrata</taxon>
        <taxon>Euteleostomi</taxon>
        <taxon>Actinopterygii</taxon>
        <taxon>Neopterygii</taxon>
        <taxon>Teleostei</taxon>
        <taxon>Neoteleostei</taxon>
        <taxon>Acanthomorphata</taxon>
        <taxon>Ovalentaria</taxon>
        <taxon>Atherinomorphae</taxon>
        <taxon>Cyprinodontiformes</taxon>
        <taxon>Goodeidae</taxon>
        <taxon>Ilyodon</taxon>
    </lineage>
</organism>
<reference evidence="1 2" key="1">
    <citation type="submission" date="2021-06" db="EMBL/GenBank/DDBJ databases">
        <authorList>
            <person name="Palmer J.M."/>
        </authorList>
    </citation>
    <scope>NUCLEOTIDE SEQUENCE [LARGE SCALE GENOMIC DNA]</scope>
    <source>
        <strain evidence="2">if_2019</strain>
        <tissue evidence="1">Muscle</tissue>
    </source>
</reference>
<proteinExistence type="predicted"/>
<comment type="caution">
    <text evidence="1">The sequence shown here is derived from an EMBL/GenBank/DDBJ whole genome shotgun (WGS) entry which is preliminary data.</text>
</comment>
<keyword evidence="2" id="KW-1185">Reference proteome</keyword>
<name>A0ABV0UL70_9TELE</name>